<dbReference type="InterPro" id="IPR016072">
    <property type="entry name" value="Skp1_comp_dimer"/>
</dbReference>
<dbReference type="InterPro" id="IPR036296">
    <property type="entry name" value="SKP1-like_dim_sf"/>
</dbReference>
<comment type="pathway">
    <text evidence="1">Protein modification; protein ubiquitination.</text>
</comment>
<dbReference type="Gene3D" id="3.30.710.10">
    <property type="entry name" value="Potassium Channel Kv1.1, Chain A"/>
    <property type="match status" value="1"/>
</dbReference>
<dbReference type="InParanoid" id="A0A2K1KK48"/>
<dbReference type="GO" id="GO:0006511">
    <property type="term" value="P:ubiquitin-dependent protein catabolic process"/>
    <property type="evidence" value="ECO:0007669"/>
    <property type="project" value="InterPro"/>
</dbReference>
<keyword evidence="5" id="KW-1185">Reference proteome</keyword>
<feature type="domain" description="SKP1 component dimerisation" evidence="2">
    <location>
        <begin position="23"/>
        <end position="70"/>
    </location>
</feature>
<sequence>MKRICTNGKEWSNEKATNYLNIKNLLYLTYQTMVDIIKLKTPKEEILKTFNMKNDFILEEEEGQKENQWIFEWDIIEFFFITRMFVASTFVK</sequence>
<dbReference type="Proteomes" id="UP000006727">
    <property type="component" value="Chromosome 5"/>
</dbReference>
<protein>
    <recommendedName>
        <fullName evidence="2">SKP1 component dimerisation domain-containing protein</fullName>
    </recommendedName>
</protein>
<evidence type="ECO:0000313" key="3">
    <source>
        <dbReference type="EMBL" id="PNR54133.1"/>
    </source>
</evidence>
<evidence type="ECO:0000256" key="1">
    <source>
        <dbReference type="ARBA" id="ARBA00004906"/>
    </source>
</evidence>
<evidence type="ECO:0000313" key="4">
    <source>
        <dbReference type="EnsemblPlants" id="PAC:32954337.CDS.1"/>
    </source>
</evidence>
<dbReference type="EnsemblPlants" id="Pp3c5_17130V3.1">
    <property type="protein sequence ID" value="PAC:32954337.CDS.1"/>
    <property type="gene ID" value="Pp3c5_17130"/>
</dbReference>
<gene>
    <name evidence="3" type="ORF">PHYPA_007809</name>
</gene>
<evidence type="ECO:0000259" key="2">
    <source>
        <dbReference type="Pfam" id="PF01466"/>
    </source>
</evidence>
<reference evidence="3 5" key="2">
    <citation type="journal article" date="2018" name="Plant J.">
        <title>The Physcomitrella patens chromosome-scale assembly reveals moss genome structure and evolution.</title>
        <authorList>
            <person name="Lang D."/>
            <person name="Ullrich K.K."/>
            <person name="Murat F."/>
            <person name="Fuchs J."/>
            <person name="Jenkins J."/>
            <person name="Haas F.B."/>
            <person name="Piednoel M."/>
            <person name="Gundlach H."/>
            <person name="Van Bel M."/>
            <person name="Meyberg R."/>
            <person name="Vives C."/>
            <person name="Morata J."/>
            <person name="Symeonidi A."/>
            <person name="Hiss M."/>
            <person name="Muchero W."/>
            <person name="Kamisugi Y."/>
            <person name="Saleh O."/>
            <person name="Blanc G."/>
            <person name="Decker E.L."/>
            <person name="van Gessel N."/>
            <person name="Grimwood J."/>
            <person name="Hayes R.D."/>
            <person name="Graham S.W."/>
            <person name="Gunter L.E."/>
            <person name="McDaniel S.F."/>
            <person name="Hoernstein S.N.W."/>
            <person name="Larsson A."/>
            <person name="Li F.W."/>
            <person name="Perroud P.F."/>
            <person name="Phillips J."/>
            <person name="Ranjan P."/>
            <person name="Rokshar D.S."/>
            <person name="Rothfels C.J."/>
            <person name="Schneider L."/>
            <person name="Shu S."/>
            <person name="Stevenson D.W."/>
            <person name="Thummler F."/>
            <person name="Tillich M."/>
            <person name="Villarreal Aguilar J.C."/>
            <person name="Widiez T."/>
            <person name="Wong G.K."/>
            <person name="Wymore A."/>
            <person name="Zhang Y."/>
            <person name="Zimmer A.D."/>
            <person name="Quatrano R.S."/>
            <person name="Mayer K.F.X."/>
            <person name="Goodstein D."/>
            <person name="Casacuberta J.M."/>
            <person name="Vandepoele K."/>
            <person name="Reski R."/>
            <person name="Cuming A.C."/>
            <person name="Tuskan G.A."/>
            <person name="Maumus F."/>
            <person name="Salse J."/>
            <person name="Schmutz J."/>
            <person name="Rensing S.A."/>
        </authorList>
    </citation>
    <scope>NUCLEOTIDE SEQUENCE [LARGE SCALE GENOMIC DNA]</scope>
    <source>
        <strain evidence="4 5">cv. Gransden 2004</strain>
    </source>
</reference>
<reference evidence="4" key="3">
    <citation type="submission" date="2020-12" db="UniProtKB">
        <authorList>
            <consortium name="EnsemblPlants"/>
        </authorList>
    </citation>
    <scope>IDENTIFICATION</scope>
</reference>
<dbReference type="EMBL" id="ABEU02000005">
    <property type="protein sequence ID" value="PNR54133.1"/>
    <property type="molecule type" value="Genomic_DNA"/>
</dbReference>
<reference evidence="3 5" key="1">
    <citation type="journal article" date="2008" name="Science">
        <title>The Physcomitrella genome reveals evolutionary insights into the conquest of land by plants.</title>
        <authorList>
            <person name="Rensing S."/>
            <person name="Lang D."/>
            <person name="Zimmer A."/>
            <person name="Terry A."/>
            <person name="Salamov A."/>
            <person name="Shapiro H."/>
            <person name="Nishiyama T."/>
            <person name="Perroud P.-F."/>
            <person name="Lindquist E."/>
            <person name="Kamisugi Y."/>
            <person name="Tanahashi T."/>
            <person name="Sakakibara K."/>
            <person name="Fujita T."/>
            <person name="Oishi K."/>
            <person name="Shin-I T."/>
            <person name="Kuroki Y."/>
            <person name="Toyoda A."/>
            <person name="Suzuki Y."/>
            <person name="Hashimoto A."/>
            <person name="Yamaguchi K."/>
            <person name="Sugano A."/>
            <person name="Kohara Y."/>
            <person name="Fujiyama A."/>
            <person name="Anterola A."/>
            <person name="Aoki S."/>
            <person name="Ashton N."/>
            <person name="Barbazuk W.B."/>
            <person name="Barker E."/>
            <person name="Bennetzen J."/>
            <person name="Bezanilla M."/>
            <person name="Blankenship R."/>
            <person name="Cho S.H."/>
            <person name="Dutcher S."/>
            <person name="Estelle M."/>
            <person name="Fawcett J.A."/>
            <person name="Gundlach H."/>
            <person name="Hanada K."/>
            <person name="Heyl A."/>
            <person name="Hicks K.A."/>
            <person name="Hugh J."/>
            <person name="Lohr M."/>
            <person name="Mayer K."/>
            <person name="Melkozernov A."/>
            <person name="Murata T."/>
            <person name="Nelson D."/>
            <person name="Pils B."/>
            <person name="Prigge M."/>
            <person name="Reiss B."/>
            <person name="Renner T."/>
            <person name="Rombauts S."/>
            <person name="Rushton P."/>
            <person name="Sanderfoot A."/>
            <person name="Schween G."/>
            <person name="Shiu S.-H."/>
            <person name="Stueber K."/>
            <person name="Theodoulou F.L."/>
            <person name="Tu H."/>
            <person name="Van de Peer Y."/>
            <person name="Verrier P.J."/>
            <person name="Waters E."/>
            <person name="Wood A."/>
            <person name="Yang L."/>
            <person name="Cove D."/>
            <person name="Cuming A."/>
            <person name="Hasebe M."/>
            <person name="Lucas S."/>
            <person name="Mishler D.B."/>
            <person name="Reski R."/>
            <person name="Grigoriev I."/>
            <person name="Quatrano R.S."/>
            <person name="Boore J.L."/>
        </authorList>
    </citation>
    <scope>NUCLEOTIDE SEQUENCE [LARGE SCALE GENOMIC DNA]</scope>
    <source>
        <strain evidence="4 5">cv. Gransden 2004</strain>
    </source>
</reference>
<dbReference type="Pfam" id="PF01466">
    <property type="entry name" value="Skp1"/>
    <property type="match status" value="1"/>
</dbReference>
<dbReference type="OMA" id="ENQWIFE"/>
<dbReference type="SUPFAM" id="SSF81382">
    <property type="entry name" value="Skp1 dimerisation domain-like"/>
    <property type="match status" value="1"/>
</dbReference>
<dbReference type="Gramene" id="Pp3c5_17130V3.1">
    <property type="protein sequence ID" value="PAC:32954337.CDS.1"/>
    <property type="gene ID" value="Pp3c5_17130"/>
</dbReference>
<evidence type="ECO:0000313" key="5">
    <source>
        <dbReference type="Proteomes" id="UP000006727"/>
    </source>
</evidence>
<name>A0A2K1KK48_PHYPA</name>
<dbReference type="InterPro" id="IPR011333">
    <property type="entry name" value="SKP1/BTB/POZ_sf"/>
</dbReference>
<dbReference type="PaxDb" id="3218-PP1S116_97V6.1"/>
<organism evidence="3">
    <name type="scientific">Physcomitrium patens</name>
    <name type="common">Spreading-leaved earth moss</name>
    <name type="synonym">Physcomitrella patens</name>
    <dbReference type="NCBI Taxonomy" id="3218"/>
    <lineage>
        <taxon>Eukaryota</taxon>
        <taxon>Viridiplantae</taxon>
        <taxon>Streptophyta</taxon>
        <taxon>Embryophyta</taxon>
        <taxon>Bryophyta</taxon>
        <taxon>Bryophytina</taxon>
        <taxon>Bryopsida</taxon>
        <taxon>Funariidae</taxon>
        <taxon>Funariales</taxon>
        <taxon>Funariaceae</taxon>
        <taxon>Physcomitrium</taxon>
    </lineage>
</organism>
<accession>A0A2K1KK48</accession>
<dbReference type="AlphaFoldDB" id="A0A2K1KK48"/>
<proteinExistence type="predicted"/>
<dbReference type="STRING" id="3218.A0A2K1KK48"/>